<dbReference type="AlphaFoldDB" id="A0A7C1B4A7"/>
<dbReference type="Proteomes" id="UP000885931">
    <property type="component" value="Unassembled WGS sequence"/>
</dbReference>
<dbReference type="EMBL" id="DRBW01000201">
    <property type="protein sequence ID" value="HDM90619.1"/>
    <property type="molecule type" value="Genomic_DNA"/>
</dbReference>
<gene>
    <name evidence="1" type="ORF">ENG67_05385</name>
</gene>
<reference evidence="1" key="1">
    <citation type="journal article" date="2020" name="mSystems">
        <title>Genome- and Community-Level Interaction Insights into Carbon Utilization and Element Cycling Functions of Hydrothermarchaeota in Hydrothermal Sediment.</title>
        <authorList>
            <person name="Zhou Z."/>
            <person name="Liu Y."/>
            <person name="Xu W."/>
            <person name="Pan J."/>
            <person name="Luo Z.H."/>
            <person name="Li M."/>
        </authorList>
    </citation>
    <scope>NUCLEOTIDE SEQUENCE [LARGE SCALE GENOMIC DNA]</scope>
    <source>
        <strain evidence="1">HyVt-237</strain>
    </source>
</reference>
<dbReference type="InterPro" id="IPR047706">
    <property type="entry name" value="BCAM0308-like"/>
</dbReference>
<proteinExistence type="predicted"/>
<accession>A0A7C1B4A7</accession>
<organism evidence="1">
    <name type="scientific">candidate division WOR-3 bacterium</name>
    <dbReference type="NCBI Taxonomy" id="2052148"/>
    <lineage>
        <taxon>Bacteria</taxon>
        <taxon>Bacteria division WOR-3</taxon>
    </lineage>
</organism>
<protein>
    <submittedName>
        <fullName evidence="1">ATPase</fullName>
    </submittedName>
</protein>
<name>A0A7C1B4A7_UNCW3</name>
<evidence type="ECO:0000313" key="1">
    <source>
        <dbReference type="EMBL" id="HDM90619.1"/>
    </source>
</evidence>
<sequence length="163" mass="19396">MKRRDELFDVKLHDPYMDKNIYKDPTICPSCHLVYHNKRWHRNEKLYEELVKSDKVDYKKCPACRKADDHYPLGVLRLTGDYVWKKKDEILNLVRNTAEAEEKRNPLARIMSIIETDEGLIIETTTESLARRLGRCIDKAHHGELEYIFSDSQKFLRVEWSKS</sequence>
<dbReference type="NCBIfam" id="NF040826">
    <property type="entry name" value="lxa_BCAM0308"/>
    <property type="match status" value="1"/>
</dbReference>
<comment type="caution">
    <text evidence="1">The sequence shown here is derived from an EMBL/GenBank/DDBJ whole genome shotgun (WGS) entry which is preliminary data.</text>
</comment>